<dbReference type="HOGENOM" id="CLU_1826049_0_0_1"/>
<name>A0A0C3PER5_PISTI</name>
<accession>A0A0C3PER5</accession>
<feature type="region of interest" description="Disordered" evidence="1">
    <location>
        <begin position="74"/>
        <end position="93"/>
    </location>
</feature>
<reference evidence="3 4" key="1">
    <citation type="submission" date="2014-04" db="EMBL/GenBank/DDBJ databases">
        <authorList>
            <consortium name="DOE Joint Genome Institute"/>
            <person name="Kuo A."/>
            <person name="Kohler A."/>
            <person name="Costa M.D."/>
            <person name="Nagy L.G."/>
            <person name="Floudas D."/>
            <person name="Copeland A."/>
            <person name="Barry K.W."/>
            <person name="Cichocki N."/>
            <person name="Veneault-Fourrey C."/>
            <person name="LaButti K."/>
            <person name="Lindquist E.A."/>
            <person name="Lipzen A."/>
            <person name="Lundell T."/>
            <person name="Morin E."/>
            <person name="Murat C."/>
            <person name="Sun H."/>
            <person name="Tunlid A."/>
            <person name="Henrissat B."/>
            <person name="Grigoriev I.V."/>
            <person name="Hibbett D.S."/>
            <person name="Martin F."/>
            <person name="Nordberg H.P."/>
            <person name="Cantor M.N."/>
            <person name="Hua S.X."/>
        </authorList>
    </citation>
    <scope>NUCLEOTIDE SEQUENCE [LARGE SCALE GENOMIC DNA]</scope>
    <source>
        <strain evidence="3 4">Marx 270</strain>
    </source>
</reference>
<dbReference type="AlphaFoldDB" id="A0A0C3PER5"/>
<feature type="compositionally biased region" description="Low complexity" evidence="1">
    <location>
        <begin position="77"/>
        <end position="88"/>
    </location>
</feature>
<evidence type="ECO:0000256" key="2">
    <source>
        <dbReference type="SAM" id="SignalP"/>
    </source>
</evidence>
<feature type="signal peptide" evidence="2">
    <location>
        <begin position="1"/>
        <end position="16"/>
    </location>
</feature>
<dbReference type="EMBL" id="KN831963">
    <property type="protein sequence ID" value="KIO06329.1"/>
    <property type="molecule type" value="Genomic_DNA"/>
</dbReference>
<proteinExistence type="predicted"/>
<evidence type="ECO:0000313" key="3">
    <source>
        <dbReference type="EMBL" id="KIO06329.1"/>
    </source>
</evidence>
<gene>
    <name evidence="3" type="ORF">M404DRAFT_478198</name>
</gene>
<keyword evidence="4" id="KW-1185">Reference proteome</keyword>
<keyword evidence="2" id="KW-0732">Signal</keyword>
<organism evidence="3 4">
    <name type="scientific">Pisolithus tinctorius Marx 270</name>
    <dbReference type="NCBI Taxonomy" id="870435"/>
    <lineage>
        <taxon>Eukaryota</taxon>
        <taxon>Fungi</taxon>
        <taxon>Dikarya</taxon>
        <taxon>Basidiomycota</taxon>
        <taxon>Agaricomycotina</taxon>
        <taxon>Agaricomycetes</taxon>
        <taxon>Agaricomycetidae</taxon>
        <taxon>Boletales</taxon>
        <taxon>Sclerodermatineae</taxon>
        <taxon>Pisolithaceae</taxon>
        <taxon>Pisolithus</taxon>
    </lineage>
</organism>
<evidence type="ECO:0000313" key="4">
    <source>
        <dbReference type="Proteomes" id="UP000054217"/>
    </source>
</evidence>
<protein>
    <submittedName>
        <fullName evidence="3">Uncharacterized protein</fullName>
    </submittedName>
</protein>
<reference evidence="4" key="2">
    <citation type="submission" date="2015-01" db="EMBL/GenBank/DDBJ databases">
        <title>Evolutionary Origins and Diversification of the Mycorrhizal Mutualists.</title>
        <authorList>
            <consortium name="DOE Joint Genome Institute"/>
            <consortium name="Mycorrhizal Genomics Consortium"/>
            <person name="Kohler A."/>
            <person name="Kuo A."/>
            <person name="Nagy L.G."/>
            <person name="Floudas D."/>
            <person name="Copeland A."/>
            <person name="Barry K.W."/>
            <person name="Cichocki N."/>
            <person name="Veneault-Fourrey C."/>
            <person name="LaButti K."/>
            <person name="Lindquist E.A."/>
            <person name="Lipzen A."/>
            <person name="Lundell T."/>
            <person name="Morin E."/>
            <person name="Murat C."/>
            <person name="Riley R."/>
            <person name="Ohm R."/>
            <person name="Sun H."/>
            <person name="Tunlid A."/>
            <person name="Henrissat B."/>
            <person name="Grigoriev I.V."/>
            <person name="Hibbett D.S."/>
            <person name="Martin F."/>
        </authorList>
    </citation>
    <scope>NUCLEOTIDE SEQUENCE [LARGE SCALE GENOMIC DNA]</scope>
    <source>
        <strain evidence="4">Marx 270</strain>
    </source>
</reference>
<dbReference type="Proteomes" id="UP000054217">
    <property type="component" value="Unassembled WGS sequence"/>
</dbReference>
<dbReference type="InParanoid" id="A0A0C3PER5"/>
<evidence type="ECO:0000256" key="1">
    <source>
        <dbReference type="SAM" id="MobiDB-lite"/>
    </source>
</evidence>
<sequence length="141" mass="15201">MAVLLLSSDLPVCLYSARVVMHCQVPVCRARSGPSKLYPIITSRDNCIGFLRVQSSRDTASGNGTLAIDRLVPAQNQSSTSQSLSTGGPCPYNTARSRIRPSHCTQEGVEEFACIAEGAEWRERGALSGRSNNDGRTNVED</sequence>
<feature type="chain" id="PRO_5002167903" evidence="2">
    <location>
        <begin position="17"/>
        <end position="141"/>
    </location>
</feature>